<proteinExistence type="predicted"/>
<organism evidence="1 2">
    <name type="scientific">Aristaeella lactis</name>
    <dbReference type="NCBI Taxonomy" id="3046383"/>
    <lineage>
        <taxon>Bacteria</taxon>
        <taxon>Bacillati</taxon>
        <taxon>Bacillota</taxon>
        <taxon>Clostridia</taxon>
        <taxon>Eubacteriales</taxon>
        <taxon>Aristaeellaceae</taxon>
        <taxon>Aristaeella</taxon>
    </lineage>
</organism>
<evidence type="ECO:0000313" key="1">
    <source>
        <dbReference type="EMBL" id="SMC59322.1"/>
    </source>
</evidence>
<gene>
    <name evidence="1" type="ORF">SAMN06297397_1618</name>
</gene>
<keyword evidence="2" id="KW-1185">Reference proteome</keyword>
<dbReference type="EMBL" id="FWXZ01000002">
    <property type="protein sequence ID" value="SMC59322.1"/>
    <property type="molecule type" value="Genomic_DNA"/>
</dbReference>
<protein>
    <submittedName>
        <fullName evidence="1">Uncharacterized protein</fullName>
    </submittedName>
</protein>
<accession>A0AC61PLB8</accession>
<dbReference type="Proteomes" id="UP000192328">
    <property type="component" value="Unassembled WGS sequence"/>
</dbReference>
<sequence>MTTVRNHFSIAKAPALFCWYAYIDTVDCLADSLFEQEGITVRKVQEFENKVNYYTLVICKVLPWHREGFLKALDKLPDKMCLLGFRDYDEFCREYLDYSENWLVEKEMKSRERGKAGDNTLSPCLQ</sequence>
<reference evidence="1" key="1">
    <citation type="submission" date="2017-04" db="EMBL/GenBank/DDBJ databases">
        <authorList>
            <person name="Varghese N."/>
            <person name="Submissions S."/>
        </authorList>
    </citation>
    <scope>NUCLEOTIDE SEQUENCE</scope>
    <source>
        <strain evidence="1">WTE2008</strain>
    </source>
</reference>
<name>A0AC61PLB8_9FIRM</name>
<comment type="caution">
    <text evidence="1">The sequence shown here is derived from an EMBL/GenBank/DDBJ whole genome shotgun (WGS) entry which is preliminary data.</text>
</comment>
<evidence type="ECO:0000313" key="2">
    <source>
        <dbReference type="Proteomes" id="UP000192328"/>
    </source>
</evidence>